<organism evidence="3 4">
    <name type="scientific">Actinokineospora iranica</name>
    <dbReference type="NCBI Taxonomy" id="1271860"/>
    <lineage>
        <taxon>Bacteria</taxon>
        <taxon>Bacillati</taxon>
        <taxon>Actinomycetota</taxon>
        <taxon>Actinomycetes</taxon>
        <taxon>Pseudonocardiales</taxon>
        <taxon>Pseudonocardiaceae</taxon>
        <taxon>Actinokineospora</taxon>
    </lineage>
</organism>
<feature type="domain" description="PucR C-terminal helix-turn-helix" evidence="1">
    <location>
        <begin position="318"/>
        <end position="373"/>
    </location>
</feature>
<dbReference type="Pfam" id="PF25906">
    <property type="entry name" value="PucR-like_N"/>
    <property type="match status" value="1"/>
</dbReference>
<feature type="domain" description="PucR-like N-terminal" evidence="2">
    <location>
        <begin position="19"/>
        <end position="157"/>
    </location>
</feature>
<evidence type="ECO:0000259" key="2">
    <source>
        <dbReference type="Pfam" id="PF25906"/>
    </source>
</evidence>
<reference evidence="4" key="1">
    <citation type="submission" date="2016-10" db="EMBL/GenBank/DDBJ databases">
        <authorList>
            <person name="Varghese N."/>
            <person name="Submissions S."/>
        </authorList>
    </citation>
    <scope>NUCLEOTIDE SEQUENCE [LARGE SCALE GENOMIC DNA]</scope>
    <source>
        <strain evidence="4">IBRC-M 10403</strain>
    </source>
</reference>
<dbReference type="PANTHER" id="PTHR33744:SF1">
    <property type="entry name" value="DNA-BINDING TRANSCRIPTIONAL ACTIVATOR ADER"/>
    <property type="match status" value="1"/>
</dbReference>
<dbReference type="InterPro" id="IPR051448">
    <property type="entry name" value="CdaR-like_regulators"/>
</dbReference>
<evidence type="ECO:0000313" key="4">
    <source>
        <dbReference type="Proteomes" id="UP000199501"/>
    </source>
</evidence>
<protein>
    <submittedName>
        <fullName evidence="3">PucR C-terminal helix-turn-helix domain-containing protein</fullName>
    </submittedName>
</protein>
<sequence length="385" mass="42599">MTAMRVVEQDASRQGTVEDAIRREVLAEVRSALRAEAAEIVDTAIEPLVATVMATVQCCLDTLFHPERERTPAFRLQDGMFADSPYREPLLRAYRIGGQVAWRHVSRYARQHGLPAGAVARSAEVIFAYLDQLSTVAGTPRSAFSRTSARKRLVRLLLAEAPAPRGELAEVSRTAEWEPPTTVRVIALRRQDSAAAFRPHLADKFLVDLEGAEPCLVLRGTEATPDADALRAMLPGWIASIGPVTPLAQARASLRVAIRALTLAERGLIPASPVLDWADHPLTLSLFTDELLVDQLVEQRLAPLADLTPRQRDRMIVTLHEWLASQCRVSDTAVRLGVHQQTVRYRIQRIEELFGDQLADPRGRFELELAVRATVLRGDLAQLAS</sequence>
<dbReference type="RefSeq" id="WP_091448840.1">
    <property type="nucleotide sequence ID" value="NZ_FMZZ01000002.1"/>
</dbReference>
<dbReference type="InterPro" id="IPR025736">
    <property type="entry name" value="PucR_C-HTH_dom"/>
</dbReference>
<dbReference type="InterPro" id="IPR058663">
    <property type="entry name" value="PucR-like_N"/>
</dbReference>
<accession>A0A1G6LDX5</accession>
<evidence type="ECO:0000259" key="1">
    <source>
        <dbReference type="Pfam" id="PF13556"/>
    </source>
</evidence>
<dbReference type="Pfam" id="PF13556">
    <property type="entry name" value="HTH_30"/>
    <property type="match status" value="1"/>
</dbReference>
<dbReference type="EMBL" id="FMZZ01000002">
    <property type="protein sequence ID" value="SDC41458.1"/>
    <property type="molecule type" value="Genomic_DNA"/>
</dbReference>
<dbReference type="AlphaFoldDB" id="A0A1G6LDX5"/>
<dbReference type="Proteomes" id="UP000199501">
    <property type="component" value="Unassembled WGS sequence"/>
</dbReference>
<dbReference type="InterPro" id="IPR042070">
    <property type="entry name" value="PucR_C-HTH_sf"/>
</dbReference>
<proteinExistence type="predicted"/>
<name>A0A1G6LDX5_9PSEU</name>
<dbReference type="OrthoDB" id="5243741at2"/>
<dbReference type="PANTHER" id="PTHR33744">
    <property type="entry name" value="CARBOHYDRATE DIACID REGULATOR"/>
    <property type="match status" value="1"/>
</dbReference>
<evidence type="ECO:0000313" key="3">
    <source>
        <dbReference type="EMBL" id="SDC41458.1"/>
    </source>
</evidence>
<dbReference type="STRING" id="1271860.SAMN05216174_10223"/>
<dbReference type="Gene3D" id="1.10.10.2840">
    <property type="entry name" value="PucR C-terminal helix-turn-helix domain"/>
    <property type="match status" value="1"/>
</dbReference>
<keyword evidence="4" id="KW-1185">Reference proteome</keyword>
<gene>
    <name evidence="3" type="ORF">SAMN05216174_10223</name>
</gene>